<reference evidence="2" key="3">
    <citation type="submission" date="2018-08" db="UniProtKB">
        <authorList>
            <consortium name="EnsemblPlants"/>
        </authorList>
    </citation>
    <scope>IDENTIFICATION</scope>
    <source>
        <strain evidence="2">cv. Bd21</strain>
    </source>
</reference>
<dbReference type="AlphaFoldDB" id="A0A0Q3LSG2"/>
<protein>
    <submittedName>
        <fullName evidence="1 2">Uncharacterized protein</fullName>
    </submittedName>
</protein>
<dbReference type="Gramene" id="KQJ95413">
    <property type="protein sequence ID" value="KQJ95413"/>
    <property type="gene ID" value="BRADI_3g17033v3"/>
</dbReference>
<dbReference type="EMBL" id="CM000882">
    <property type="protein sequence ID" value="KQJ95413.2"/>
    <property type="molecule type" value="Genomic_DNA"/>
</dbReference>
<gene>
    <name evidence="1" type="ORF">BRADI_3g17033v3</name>
</gene>
<keyword evidence="3" id="KW-1185">Reference proteome</keyword>
<dbReference type="InParanoid" id="A0A0Q3LSG2"/>
<evidence type="ECO:0000313" key="2">
    <source>
        <dbReference type="EnsemblPlants" id="KQJ95413"/>
    </source>
</evidence>
<evidence type="ECO:0000313" key="1">
    <source>
        <dbReference type="EMBL" id="KQJ95413.2"/>
    </source>
</evidence>
<sequence>MTPCIIKISRWQNTVPGTGTTDTIVFLPFLSVVVTPRCIDNYLQHKSSCCRIKKIDVSRGLSSNECEDCLSYS</sequence>
<organism evidence="1">
    <name type="scientific">Brachypodium distachyon</name>
    <name type="common">Purple false brome</name>
    <name type="synonym">Trachynia distachya</name>
    <dbReference type="NCBI Taxonomy" id="15368"/>
    <lineage>
        <taxon>Eukaryota</taxon>
        <taxon>Viridiplantae</taxon>
        <taxon>Streptophyta</taxon>
        <taxon>Embryophyta</taxon>
        <taxon>Tracheophyta</taxon>
        <taxon>Spermatophyta</taxon>
        <taxon>Magnoliopsida</taxon>
        <taxon>Liliopsida</taxon>
        <taxon>Poales</taxon>
        <taxon>Poaceae</taxon>
        <taxon>BOP clade</taxon>
        <taxon>Pooideae</taxon>
        <taxon>Stipodae</taxon>
        <taxon>Brachypodieae</taxon>
        <taxon>Brachypodium</taxon>
    </lineage>
</organism>
<reference evidence="1 2" key="1">
    <citation type="journal article" date="2010" name="Nature">
        <title>Genome sequencing and analysis of the model grass Brachypodium distachyon.</title>
        <authorList>
            <consortium name="International Brachypodium Initiative"/>
        </authorList>
    </citation>
    <scope>NUCLEOTIDE SEQUENCE [LARGE SCALE GENOMIC DNA]</scope>
    <source>
        <strain evidence="1 2">Bd21</strain>
    </source>
</reference>
<dbReference type="Proteomes" id="UP000008810">
    <property type="component" value="Chromosome 3"/>
</dbReference>
<dbReference type="EnsemblPlants" id="KQJ95413">
    <property type="protein sequence ID" value="KQJ95413"/>
    <property type="gene ID" value="BRADI_3g17033v3"/>
</dbReference>
<accession>A0A0Q3LSG2</accession>
<name>A0A0Q3LSG2_BRADI</name>
<evidence type="ECO:0000313" key="3">
    <source>
        <dbReference type="Proteomes" id="UP000008810"/>
    </source>
</evidence>
<reference evidence="1" key="2">
    <citation type="submission" date="2017-06" db="EMBL/GenBank/DDBJ databases">
        <title>WGS assembly of Brachypodium distachyon.</title>
        <authorList>
            <consortium name="The International Brachypodium Initiative"/>
            <person name="Lucas S."/>
            <person name="Harmon-Smith M."/>
            <person name="Lail K."/>
            <person name="Tice H."/>
            <person name="Grimwood J."/>
            <person name="Bruce D."/>
            <person name="Barry K."/>
            <person name="Shu S."/>
            <person name="Lindquist E."/>
            <person name="Wang M."/>
            <person name="Pitluck S."/>
            <person name="Vogel J.P."/>
            <person name="Garvin D.F."/>
            <person name="Mockler T.C."/>
            <person name="Schmutz J."/>
            <person name="Rokhsar D."/>
            <person name="Bevan M.W."/>
        </authorList>
    </citation>
    <scope>NUCLEOTIDE SEQUENCE</scope>
    <source>
        <strain evidence="1">Bd21</strain>
    </source>
</reference>
<proteinExistence type="predicted"/>